<keyword evidence="7" id="KW-0456">Lyase</keyword>
<evidence type="ECO:0000256" key="3">
    <source>
        <dbReference type="ARBA" id="ARBA00022842"/>
    </source>
</evidence>
<name>A0A4Z0R5L2_9FIRM</name>
<feature type="domain" description="HpcH/HpaI aldolase/citrate lyase" evidence="6">
    <location>
        <begin position="5"/>
        <end position="224"/>
    </location>
</feature>
<dbReference type="RefSeq" id="WP_135548314.1">
    <property type="nucleotide sequence ID" value="NZ_SPQQ01000005.1"/>
</dbReference>
<comment type="caution">
    <text evidence="7">The sequence shown here is derived from an EMBL/GenBank/DDBJ whole genome shotgun (WGS) entry which is preliminary data.</text>
</comment>
<evidence type="ECO:0000313" key="7">
    <source>
        <dbReference type="EMBL" id="TGE37287.1"/>
    </source>
</evidence>
<sequence length="295" mass="32475">MAIMRSMLYVPGNDKKSLEEALTFQADVIVLDLEDLVPPAEKAKARQMVRENIKYAGSTGAEAWVRVNSWETNLTNDDLEATVYEGLSGINLTKAGCASDVKRLDWRLEELERDRGLEVGSVKICLLIETAIGIINAYESCAASPRVVAAIFGAVDYTRDMQVKLTSEAVEQQFARGYMAIAARAAHVIAIDAPFLSYLDIPAYELNVAEGRQMGYKGRMIVHPNLVEASNRLYSPDPVDVKWAKSIVKVFEEEAIAKGKAAVSFNNKMVDTPVYLNALDILKAQAEIEAKLGNK</sequence>
<dbReference type="Gene3D" id="3.20.20.60">
    <property type="entry name" value="Phosphoenolpyruvate-binding domains"/>
    <property type="match status" value="1"/>
</dbReference>
<protein>
    <submittedName>
        <fullName evidence="7">CoA ester lyase</fullName>
    </submittedName>
</protein>
<evidence type="ECO:0000256" key="5">
    <source>
        <dbReference type="PIRSR" id="PIRSR015582-2"/>
    </source>
</evidence>
<evidence type="ECO:0000256" key="1">
    <source>
        <dbReference type="ARBA" id="ARBA00001946"/>
    </source>
</evidence>
<dbReference type="InterPro" id="IPR015813">
    <property type="entry name" value="Pyrv/PenolPyrv_kinase-like_dom"/>
</dbReference>
<reference evidence="7 8" key="1">
    <citation type="submission" date="2019-03" db="EMBL/GenBank/DDBJ databases">
        <title>Draft Genome Sequence of Desulfosporosinus fructosivorans Strain 63.6F, Isolated from Marine Sediment in the Baltic Sea.</title>
        <authorList>
            <person name="Hausmann B."/>
            <person name="Vandieken V."/>
            <person name="Pjevac P."/>
            <person name="Schreck K."/>
            <person name="Herbold C.W."/>
            <person name="Loy A."/>
        </authorList>
    </citation>
    <scope>NUCLEOTIDE SEQUENCE [LARGE SCALE GENOMIC DNA]</scope>
    <source>
        <strain evidence="7 8">63.6F</strain>
    </source>
</reference>
<keyword evidence="2 5" id="KW-0479">Metal-binding</keyword>
<dbReference type="EMBL" id="SPQQ01000005">
    <property type="protein sequence ID" value="TGE37287.1"/>
    <property type="molecule type" value="Genomic_DNA"/>
</dbReference>
<feature type="binding site" evidence="4">
    <location>
        <position position="129"/>
    </location>
    <ligand>
        <name>substrate</name>
    </ligand>
</feature>
<dbReference type="GO" id="GO:0000287">
    <property type="term" value="F:magnesium ion binding"/>
    <property type="evidence" value="ECO:0007669"/>
    <property type="project" value="TreeGrafter"/>
</dbReference>
<feature type="binding site" evidence="5">
    <location>
        <position position="129"/>
    </location>
    <ligand>
        <name>Mg(2+)</name>
        <dbReference type="ChEBI" id="CHEBI:18420"/>
    </ligand>
</feature>
<dbReference type="InterPro" id="IPR005000">
    <property type="entry name" value="Aldolase/citrate-lyase_domain"/>
</dbReference>
<accession>A0A4Z0R5L2</accession>
<feature type="binding site" evidence="4">
    <location>
        <position position="66"/>
    </location>
    <ligand>
        <name>substrate</name>
    </ligand>
</feature>
<dbReference type="GO" id="GO:0016829">
    <property type="term" value="F:lyase activity"/>
    <property type="evidence" value="ECO:0007669"/>
    <property type="project" value="UniProtKB-KW"/>
</dbReference>
<comment type="cofactor">
    <cofactor evidence="1">
        <name>Mg(2+)</name>
        <dbReference type="ChEBI" id="CHEBI:18420"/>
    </cofactor>
</comment>
<dbReference type="AlphaFoldDB" id="A0A4Z0R5L2"/>
<dbReference type="SUPFAM" id="SSF51621">
    <property type="entry name" value="Phosphoenolpyruvate/pyruvate domain"/>
    <property type="match status" value="1"/>
</dbReference>
<dbReference type="PIRSF" id="PIRSF015582">
    <property type="entry name" value="Cit_lyase_B"/>
    <property type="match status" value="1"/>
</dbReference>
<evidence type="ECO:0000259" key="6">
    <source>
        <dbReference type="Pfam" id="PF03328"/>
    </source>
</evidence>
<keyword evidence="3 5" id="KW-0460">Magnesium</keyword>
<organism evidence="7 8">
    <name type="scientific">Desulfosporosinus fructosivorans</name>
    <dbReference type="NCBI Taxonomy" id="2018669"/>
    <lineage>
        <taxon>Bacteria</taxon>
        <taxon>Bacillati</taxon>
        <taxon>Bacillota</taxon>
        <taxon>Clostridia</taxon>
        <taxon>Eubacteriales</taxon>
        <taxon>Desulfitobacteriaceae</taxon>
        <taxon>Desulfosporosinus</taxon>
    </lineage>
</organism>
<gene>
    <name evidence="7" type="ORF">E4K67_15670</name>
</gene>
<evidence type="ECO:0000313" key="8">
    <source>
        <dbReference type="Proteomes" id="UP000298460"/>
    </source>
</evidence>
<evidence type="ECO:0000256" key="4">
    <source>
        <dbReference type="PIRSR" id="PIRSR015582-1"/>
    </source>
</evidence>
<dbReference type="PANTHER" id="PTHR32308">
    <property type="entry name" value="LYASE BETA SUBUNIT, PUTATIVE (AFU_ORTHOLOGUE AFUA_4G13030)-RELATED"/>
    <property type="match status" value="1"/>
</dbReference>
<dbReference type="OrthoDB" id="9786940at2"/>
<feature type="binding site" evidence="5">
    <location>
        <position position="156"/>
    </location>
    <ligand>
        <name>Mg(2+)</name>
        <dbReference type="ChEBI" id="CHEBI:18420"/>
    </ligand>
</feature>
<dbReference type="InterPro" id="IPR040442">
    <property type="entry name" value="Pyrv_kinase-like_dom_sf"/>
</dbReference>
<dbReference type="Pfam" id="PF03328">
    <property type="entry name" value="HpcH_HpaI"/>
    <property type="match status" value="1"/>
</dbReference>
<proteinExistence type="predicted"/>
<dbReference type="InterPro" id="IPR011206">
    <property type="entry name" value="Citrate_lyase_beta/mcl1/mcl2"/>
</dbReference>
<dbReference type="PANTHER" id="PTHR32308:SF0">
    <property type="entry name" value="HPCH_HPAI ALDOLASE_CITRATE LYASE DOMAIN-CONTAINING PROTEIN"/>
    <property type="match status" value="1"/>
</dbReference>
<dbReference type="GO" id="GO:0006107">
    <property type="term" value="P:oxaloacetate metabolic process"/>
    <property type="evidence" value="ECO:0007669"/>
    <property type="project" value="TreeGrafter"/>
</dbReference>
<dbReference type="Proteomes" id="UP000298460">
    <property type="component" value="Unassembled WGS sequence"/>
</dbReference>
<evidence type="ECO:0000256" key="2">
    <source>
        <dbReference type="ARBA" id="ARBA00022723"/>
    </source>
</evidence>
<keyword evidence="8" id="KW-1185">Reference proteome</keyword>